<reference evidence="4" key="2">
    <citation type="submission" date="2020-12" db="EMBL/GenBank/DDBJ databases">
        <title>New Spironucleus salmonicida genome in near-complete chromosomes.</title>
        <authorList>
            <person name="Xu F."/>
            <person name="Kurt Z."/>
            <person name="Jimenez-Gonzalez A."/>
            <person name="Astvaldsson A."/>
            <person name="Andersson J.O."/>
            <person name="Svard S.G."/>
        </authorList>
    </citation>
    <scope>NUCLEOTIDE SEQUENCE</scope>
    <source>
        <strain evidence="4">ATCC 50377</strain>
    </source>
</reference>
<name>V6LWP0_9EUKA</name>
<keyword evidence="5" id="KW-1185">Reference proteome</keyword>
<evidence type="ECO:0000313" key="4">
    <source>
        <dbReference type="EMBL" id="KAH0571911.1"/>
    </source>
</evidence>
<evidence type="ECO:0000256" key="1">
    <source>
        <dbReference type="SAM" id="MobiDB-lite"/>
    </source>
</evidence>
<evidence type="ECO:0000313" key="3">
    <source>
        <dbReference type="EMBL" id="EST48131.1"/>
    </source>
</evidence>
<feature type="transmembrane region" description="Helical" evidence="2">
    <location>
        <begin position="263"/>
        <end position="283"/>
    </location>
</feature>
<gene>
    <name evidence="3" type="ORF">SS50377_11732</name>
    <name evidence="4" type="ORF">SS50377_26111</name>
</gene>
<feature type="transmembrane region" description="Helical" evidence="2">
    <location>
        <begin position="219"/>
        <end position="243"/>
    </location>
</feature>
<dbReference type="Proteomes" id="UP000018208">
    <property type="component" value="Unassembled WGS sequence"/>
</dbReference>
<accession>V6LWP0</accession>
<reference evidence="3 4" key="1">
    <citation type="journal article" date="2014" name="PLoS Genet.">
        <title>The Genome of Spironucleus salmonicida Highlights a Fish Pathogen Adapted to Fluctuating Environments.</title>
        <authorList>
            <person name="Xu F."/>
            <person name="Jerlstrom-Hultqvist J."/>
            <person name="Einarsson E."/>
            <person name="Astvaldsson A."/>
            <person name="Svard S.G."/>
            <person name="Andersson J.O."/>
        </authorList>
    </citation>
    <scope>NUCLEOTIDE SEQUENCE</scope>
    <source>
        <strain evidence="4">ATCC 50377</strain>
    </source>
</reference>
<feature type="transmembrane region" description="Helical" evidence="2">
    <location>
        <begin position="151"/>
        <end position="172"/>
    </location>
</feature>
<sequence length="494" mass="54427">MDESSIIDHTSPASPDAKLTFSPNFATPQLEHRSFTYFPNTRIDWFKLVGELQGCTEQVIELSNSLADVQTGPLSRPKAKQFSILEALSAEYVLQRNAFPEARPSDQCRGVHSKVCEKGGFGWRAFLVASISVGVLKSAIYGAVFSEQGMVIGKALSIACIAEASAYGVFALHHVDKARRYTTYIVQRLLEQSARLAVSMPKLLVSECGHSKFLKPQILIPWVLLGSVGFVLVLLCLTVLFAVAGTGGLMPVLGIGSALQMKIFLGVGMVLSSITAPLFYFAAKQGAQCLSLMRKSLCGNLRGFLLASNYGLDYSEIHQLDEGVSYFFGDEAPTVFVPYIAIRDAYVHLEPYSVRFQYNFNSQELMRLDAKNDVRARQVLKRKFDQEVLEDVLVYVVFVLETGLKIWVPLSPTQLQSPNVADSVLFGFLGQELAQVCGMAAAALLEEDEDKGSGTMQEISSFCIEYQRMRCQSIAEEALHLDCLDRVFIPGCAE</sequence>
<dbReference type="EMBL" id="KI546002">
    <property type="protein sequence ID" value="EST48131.1"/>
    <property type="molecule type" value="Genomic_DNA"/>
</dbReference>
<evidence type="ECO:0000313" key="5">
    <source>
        <dbReference type="Proteomes" id="UP000018208"/>
    </source>
</evidence>
<dbReference type="OrthoDB" id="10250352at2759"/>
<dbReference type="EMBL" id="AUWU02000006">
    <property type="protein sequence ID" value="KAH0571911.1"/>
    <property type="molecule type" value="Genomic_DNA"/>
</dbReference>
<organism evidence="3">
    <name type="scientific">Spironucleus salmonicida</name>
    <dbReference type="NCBI Taxonomy" id="348837"/>
    <lineage>
        <taxon>Eukaryota</taxon>
        <taxon>Metamonada</taxon>
        <taxon>Diplomonadida</taxon>
        <taxon>Hexamitidae</taxon>
        <taxon>Hexamitinae</taxon>
        <taxon>Spironucleus</taxon>
    </lineage>
</organism>
<keyword evidence="2 3" id="KW-0812">Transmembrane</keyword>
<evidence type="ECO:0000256" key="2">
    <source>
        <dbReference type="SAM" id="Phobius"/>
    </source>
</evidence>
<protein>
    <submittedName>
        <fullName evidence="3">Transmembrane domain-containing protein</fullName>
    </submittedName>
</protein>
<feature type="region of interest" description="Disordered" evidence="1">
    <location>
        <begin position="1"/>
        <end position="20"/>
    </location>
</feature>
<feature type="transmembrane region" description="Helical" evidence="2">
    <location>
        <begin position="121"/>
        <end position="145"/>
    </location>
</feature>
<dbReference type="AlphaFoldDB" id="V6LWP0"/>
<proteinExistence type="predicted"/>
<keyword evidence="2" id="KW-0472">Membrane</keyword>
<dbReference type="VEuPathDB" id="GiardiaDB:SS50377_26111"/>
<keyword evidence="2" id="KW-1133">Transmembrane helix</keyword>